<dbReference type="AlphaFoldDB" id="A0A1I5K9Z3"/>
<dbReference type="OrthoDB" id="3373619at2"/>
<reference evidence="2 3" key="1">
    <citation type="submission" date="2016-10" db="EMBL/GenBank/DDBJ databases">
        <authorList>
            <person name="de Groot N.N."/>
        </authorList>
    </citation>
    <scope>NUCLEOTIDE SEQUENCE [LARGE SCALE GENOMIC DNA]</scope>
    <source>
        <strain evidence="2 3">DSM 44637</strain>
    </source>
</reference>
<feature type="chain" id="PRO_5039273739" description="Secreted protein" evidence="1">
    <location>
        <begin position="31"/>
        <end position="172"/>
    </location>
</feature>
<dbReference type="Proteomes" id="UP000199137">
    <property type="component" value="Unassembled WGS sequence"/>
</dbReference>
<feature type="signal peptide" evidence="1">
    <location>
        <begin position="1"/>
        <end position="30"/>
    </location>
</feature>
<evidence type="ECO:0000256" key="1">
    <source>
        <dbReference type="SAM" id="SignalP"/>
    </source>
</evidence>
<organism evidence="2 3">
    <name type="scientific">Amycolatopsis rubida</name>
    <dbReference type="NCBI Taxonomy" id="112413"/>
    <lineage>
        <taxon>Bacteria</taxon>
        <taxon>Bacillati</taxon>
        <taxon>Actinomycetota</taxon>
        <taxon>Actinomycetes</taxon>
        <taxon>Pseudonocardiales</taxon>
        <taxon>Pseudonocardiaceae</taxon>
        <taxon>Amycolatopsis</taxon>
    </lineage>
</organism>
<evidence type="ECO:0008006" key="4">
    <source>
        <dbReference type="Google" id="ProtNLM"/>
    </source>
</evidence>
<protein>
    <recommendedName>
        <fullName evidence="4">Secreted protein</fullName>
    </recommendedName>
</protein>
<sequence length="172" mass="17660">MGMSVARPRGARRIAAWVAAGAAAAGLVIAGAGVASGKAAASAADSGDTGQAALVEDYNYPGRDAILADKHVKLLKGDGKIMLADCGGDVIEVRSREIGTTCFRSTAPGGWLTVEIPKVYLGKADSHKVGMRLTSNGQSEDHTLEPKAYAPFGEGVDPQHAPTTLVEITTQS</sequence>
<dbReference type="RefSeq" id="WP_143132418.1">
    <property type="nucleotide sequence ID" value="NZ_FOWC01000003.1"/>
</dbReference>
<evidence type="ECO:0000313" key="3">
    <source>
        <dbReference type="Proteomes" id="UP000199137"/>
    </source>
</evidence>
<accession>A0A1I5K9Z3</accession>
<dbReference type="EMBL" id="FOWC01000003">
    <property type="protein sequence ID" value="SFO81416.1"/>
    <property type="molecule type" value="Genomic_DNA"/>
</dbReference>
<keyword evidence="1" id="KW-0732">Signal</keyword>
<proteinExistence type="predicted"/>
<evidence type="ECO:0000313" key="2">
    <source>
        <dbReference type="EMBL" id="SFO81416.1"/>
    </source>
</evidence>
<name>A0A1I5K9Z3_9PSEU</name>
<gene>
    <name evidence="2" type="ORF">SAMN05421854_10385</name>
</gene>